<sequence>GRGDEQEETCDAKEAGGGASLGGGLRPLLPGGHKGRRGGYRLRKGGGLQEDALQPIRGQGRVGRRILTPPRRGMEGLPARGDRGGVRAQGEATGRLRGVRGLVGGGGFQGLRVRQRRGRDPRHGPPGPRGRPAAQGGGRGAPGRPGGRGRVRRAPDPRAAAAPFARGRRRDGGDAPQPRAPRRGEIPRAGAAGRPATL</sequence>
<feature type="compositionally biased region" description="Gly residues" evidence="1">
    <location>
        <begin position="135"/>
        <end position="146"/>
    </location>
</feature>
<reference evidence="2" key="1">
    <citation type="submission" date="2020-02" db="EMBL/GenBank/DDBJ databases">
        <authorList>
            <person name="Meier V. D."/>
        </authorList>
    </citation>
    <scope>NUCLEOTIDE SEQUENCE</scope>
    <source>
        <strain evidence="2">AVDCRST_MAG05</strain>
    </source>
</reference>
<feature type="non-terminal residue" evidence="2">
    <location>
        <position position="198"/>
    </location>
</feature>
<proteinExistence type="predicted"/>
<dbReference type="AlphaFoldDB" id="A0A6J4S3H6"/>
<feature type="region of interest" description="Disordered" evidence="1">
    <location>
        <begin position="1"/>
        <end position="198"/>
    </location>
</feature>
<protein>
    <submittedName>
        <fullName evidence="2">Transcriptional regulator, AcrR family</fullName>
    </submittedName>
</protein>
<accession>A0A6J4S3H6</accession>
<organism evidence="2">
    <name type="scientific">uncultured Rubrobacteraceae bacterium</name>
    <dbReference type="NCBI Taxonomy" id="349277"/>
    <lineage>
        <taxon>Bacteria</taxon>
        <taxon>Bacillati</taxon>
        <taxon>Actinomycetota</taxon>
        <taxon>Rubrobacteria</taxon>
        <taxon>Rubrobacterales</taxon>
        <taxon>Rubrobacteraceae</taxon>
        <taxon>environmental samples</taxon>
    </lineage>
</organism>
<name>A0A6J4S3H6_9ACTN</name>
<evidence type="ECO:0000256" key="1">
    <source>
        <dbReference type="SAM" id="MobiDB-lite"/>
    </source>
</evidence>
<gene>
    <name evidence="2" type="ORF">AVDCRST_MAG05-1737</name>
</gene>
<feature type="compositionally biased region" description="Gly residues" evidence="1">
    <location>
        <begin position="15"/>
        <end position="25"/>
    </location>
</feature>
<feature type="compositionally biased region" description="Basic residues" evidence="1">
    <location>
        <begin position="33"/>
        <end position="44"/>
    </location>
</feature>
<feature type="non-terminal residue" evidence="2">
    <location>
        <position position="1"/>
    </location>
</feature>
<evidence type="ECO:0000313" key="2">
    <source>
        <dbReference type="EMBL" id="CAA9488491.1"/>
    </source>
</evidence>
<dbReference type="EMBL" id="CADCVM010000189">
    <property type="protein sequence ID" value="CAA9488491.1"/>
    <property type="molecule type" value="Genomic_DNA"/>
</dbReference>
<feature type="compositionally biased region" description="Basic and acidic residues" evidence="1">
    <location>
        <begin position="1"/>
        <end position="14"/>
    </location>
</feature>